<sequence>MRTLVPDPQGGEHVRAQDPADPCRHLGDRAGHAVQDDPGPVPSRLQEQMTVALVSLNRILHRILVFDNEYLMWESH</sequence>
<evidence type="ECO:0000313" key="3">
    <source>
        <dbReference type="Proteomes" id="UP001054837"/>
    </source>
</evidence>
<gene>
    <name evidence="2" type="ORF">CDAR_493701</name>
</gene>
<accession>A0AAV4VUD5</accession>
<reference evidence="2 3" key="1">
    <citation type="submission" date="2021-06" db="EMBL/GenBank/DDBJ databases">
        <title>Caerostris darwini draft genome.</title>
        <authorList>
            <person name="Kono N."/>
            <person name="Arakawa K."/>
        </authorList>
    </citation>
    <scope>NUCLEOTIDE SEQUENCE [LARGE SCALE GENOMIC DNA]</scope>
</reference>
<feature type="compositionally biased region" description="Basic and acidic residues" evidence="1">
    <location>
        <begin position="10"/>
        <end position="35"/>
    </location>
</feature>
<dbReference type="EMBL" id="BPLQ01013610">
    <property type="protein sequence ID" value="GIY73411.1"/>
    <property type="molecule type" value="Genomic_DNA"/>
</dbReference>
<protein>
    <submittedName>
        <fullName evidence="2">Uncharacterized protein</fullName>
    </submittedName>
</protein>
<keyword evidence="3" id="KW-1185">Reference proteome</keyword>
<dbReference type="Proteomes" id="UP001054837">
    <property type="component" value="Unassembled WGS sequence"/>
</dbReference>
<evidence type="ECO:0000256" key="1">
    <source>
        <dbReference type="SAM" id="MobiDB-lite"/>
    </source>
</evidence>
<evidence type="ECO:0000313" key="2">
    <source>
        <dbReference type="EMBL" id="GIY73411.1"/>
    </source>
</evidence>
<dbReference type="AlphaFoldDB" id="A0AAV4VUD5"/>
<feature type="region of interest" description="Disordered" evidence="1">
    <location>
        <begin position="1"/>
        <end position="43"/>
    </location>
</feature>
<proteinExistence type="predicted"/>
<name>A0AAV4VUD5_9ARAC</name>
<organism evidence="2 3">
    <name type="scientific">Caerostris darwini</name>
    <dbReference type="NCBI Taxonomy" id="1538125"/>
    <lineage>
        <taxon>Eukaryota</taxon>
        <taxon>Metazoa</taxon>
        <taxon>Ecdysozoa</taxon>
        <taxon>Arthropoda</taxon>
        <taxon>Chelicerata</taxon>
        <taxon>Arachnida</taxon>
        <taxon>Araneae</taxon>
        <taxon>Araneomorphae</taxon>
        <taxon>Entelegynae</taxon>
        <taxon>Araneoidea</taxon>
        <taxon>Araneidae</taxon>
        <taxon>Caerostris</taxon>
    </lineage>
</organism>
<comment type="caution">
    <text evidence="2">The sequence shown here is derived from an EMBL/GenBank/DDBJ whole genome shotgun (WGS) entry which is preliminary data.</text>
</comment>